<dbReference type="Gene3D" id="3.40.50.720">
    <property type="entry name" value="NAD(P)-binding Rossmann-like Domain"/>
    <property type="match status" value="2"/>
</dbReference>
<dbReference type="PANTHER" id="PTHR15020">
    <property type="entry name" value="FLAVIN REDUCTASE-RELATED"/>
    <property type="match status" value="1"/>
</dbReference>
<sequence length="618" mass="64024">MLASSALHLRAQPALGRPVRRPTARRAALVTRSSLLSELAVQGAISFDAAPPEALLAGGAAVLLALAGIGYAAVQQQGGAQAAPAKAPEPELPRENAVLVFGATGRMGRTVVNSLLEQGRTVVAAVRSADRARDVLGKAGPTTGTVALGAGARKMDASGGGILFIEAGVDITNPETLTPELFKGVTQVVTAVGAVFGRTAEGTMGYLDDMTPERVDAGGIANVAAAAAKHLQRQQRTVEDVLPMRTPADIEKWQRLDDVIMGGQSSSGLAAAEDGSGAVWTGDLVVEGGGFCGARTLAAEYDLSAFDGISLRVQGDGQTFKLNIKTLNPGAVLNHKYTGETTHPLTMLNPGAVLNHKYTGENAVRAAGLPYCVLRPTGLTNESEPGEFLLEASQGDRITGRISREELAALTVAALGTPAAAQKTMELRRQEAADAAGKTMGDLDNLRLFLGLVQDKHRQRVGLEPFPAPAPVPPPVTEERKKEILADVRVIKSVQAGRGGRVRDEKESAEAKSITVTSDGREKAAAAAQEAAASSGSAQVNAAEDSAAQDSAAEARAWIAAWRAKQGGSSAAAGGEEAVAAGAAEDVPPNVSEAREWIRSWRAAQLEKRLPADSVSKQ</sequence>
<name>A0AAD5H9G0_9CHLO</name>
<evidence type="ECO:0000313" key="4">
    <source>
        <dbReference type="EMBL" id="KAI7845885.1"/>
    </source>
</evidence>
<dbReference type="EMBL" id="JADXDR010000012">
    <property type="protein sequence ID" value="KAI7845885.1"/>
    <property type="molecule type" value="Genomic_DNA"/>
</dbReference>
<proteinExistence type="predicted"/>
<dbReference type="AlphaFoldDB" id="A0AAD5H9G0"/>
<dbReference type="InterPro" id="IPR008979">
    <property type="entry name" value="Galactose-bd-like_sf"/>
</dbReference>
<feature type="region of interest" description="Disordered" evidence="1">
    <location>
        <begin position="497"/>
        <end position="521"/>
    </location>
</feature>
<dbReference type="PANTHER" id="PTHR15020:SF11">
    <property type="entry name" value="OS06G0360300 PROTEIN"/>
    <property type="match status" value="1"/>
</dbReference>
<evidence type="ECO:0000313" key="5">
    <source>
        <dbReference type="Proteomes" id="UP001205105"/>
    </source>
</evidence>
<evidence type="ECO:0000259" key="3">
    <source>
        <dbReference type="Pfam" id="PF13460"/>
    </source>
</evidence>
<dbReference type="InterPro" id="IPR013857">
    <property type="entry name" value="NADH-UbQ_OxRdtase-assoc_prot30"/>
</dbReference>
<dbReference type="InterPro" id="IPR016040">
    <property type="entry name" value="NAD(P)-bd_dom"/>
</dbReference>
<dbReference type="Pfam" id="PF08547">
    <property type="entry name" value="CIA30"/>
    <property type="match status" value="1"/>
</dbReference>
<protein>
    <recommendedName>
        <fullName evidence="6">NAD(P)-binding domain-containing protein</fullName>
    </recommendedName>
</protein>
<reference evidence="4" key="1">
    <citation type="submission" date="2020-11" db="EMBL/GenBank/DDBJ databases">
        <title>Chlorella ohadii genome sequencing and assembly.</title>
        <authorList>
            <person name="Murik O."/>
            <person name="Treves H."/>
            <person name="Kedem I."/>
            <person name="Shotland Y."/>
            <person name="Kaplan A."/>
        </authorList>
    </citation>
    <scope>NUCLEOTIDE SEQUENCE</scope>
    <source>
        <strain evidence="4">1</strain>
    </source>
</reference>
<keyword evidence="5" id="KW-1185">Reference proteome</keyword>
<evidence type="ECO:0008006" key="6">
    <source>
        <dbReference type="Google" id="ProtNLM"/>
    </source>
</evidence>
<evidence type="ECO:0000259" key="2">
    <source>
        <dbReference type="Pfam" id="PF08547"/>
    </source>
</evidence>
<feature type="domain" description="NAD(P)-binding" evidence="3">
    <location>
        <begin position="343"/>
        <end position="418"/>
    </location>
</feature>
<dbReference type="Proteomes" id="UP001205105">
    <property type="component" value="Unassembled WGS sequence"/>
</dbReference>
<feature type="compositionally biased region" description="Low complexity" evidence="1">
    <location>
        <begin position="567"/>
        <end position="585"/>
    </location>
</feature>
<evidence type="ECO:0000256" key="1">
    <source>
        <dbReference type="SAM" id="MobiDB-lite"/>
    </source>
</evidence>
<organism evidence="4 5">
    <name type="scientific">Chlorella ohadii</name>
    <dbReference type="NCBI Taxonomy" id="2649997"/>
    <lineage>
        <taxon>Eukaryota</taxon>
        <taxon>Viridiplantae</taxon>
        <taxon>Chlorophyta</taxon>
        <taxon>core chlorophytes</taxon>
        <taxon>Trebouxiophyceae</taxon>
        <taxon>Chlorellales</taxon>
        <taxon>Chlorellaceae</taxon>
        <taxon>Chlorella clade</taxon>
        <taxon>Chlorella</taxon>
    </lineage>
</organism>
<dbReference type="SUPFAM" id="SSF49785">
    <property type="entry name" value="Galactose-binding domain-like"/>
    <property type="match status" value="1"/>
</dbReference>
<feature type="domain" description="NADH:ubiquinone oxidoreductase intermediate-associated protein 30" evidence="2">
    <location>
        <begin position="245"/>
        <end position="338"/>
    </location>
</feature>
<feature type="compositionally biased region" description="Basic and acidic residues" evidence="1">
    <location>
        <begin position="501"/>
        <end position="510"/>
    </location>
</feature>
<gene>
    <name evidence="4" type="ORF">COHA_000618</name>
</gene>
<dbReference type="InterPro" id="IPR036291">
    <property type="entry name" value="NAD(P)-bd_dom_sf"/>
</dbReference>
<dbReference type="Pfam" id="PF13460">
    <property type="entry name" value="NAD_binding_10"/>
    <property type="match status" value="1"/>
</dbReference>
<accession>A0AAD5H9G0</accession>
<comment type="caution">
    <text evidence="4">The sequence shown here is derived from an EMBL/GenBank/DDBJ whole genome shotgun (WGS) entry which is preliminary data.</text>
</comment>
<feature type="region of interest" description="Disordered" evidence="1">
    <location>
        <begin position="567"/>
        <end position="590"/>
    </location>
</feature>
<dbReference type="SUPFAM" id="SSF51735">
    <property type="entry name" value="NAD(P)-binding Rossmann-fold domains"/>
    <property type="match status" value="1"/>
</dbReference>